<evidence type="ECO:0000259" key="3">
    <source>
        <dbReference type="Pfam" id="PF01467"/>
    </source>
</evidence>
<keyword evidence="2" id="KW-0548">Nucleotidyltransferase</keyword>
<organism evidence="4 5">
    <name type="scientific">Candidatus Doudnabacteria bacterium RIFCSPHIGHO2_01_52_17</name>
    <dbReference type="NCBI Taxonomy" id="1817820"/>
    <lineage>
        <taxon>Bacteria</taxon>
        <taxon>Candidatus Doudnaibacteriota</taxon>
    </lineage>
</organism>
<dbReference type="GO" id="GO:0016779">
    <property type="term" value="F:nucleotidyltransferase activity"/>
    <property type="evidence" value="ECO:0007669"/>
    <property type="project" value="UniProtKB-KW"/>
</dbReference>
<dbReference type="AlphaFoldDB" id="A0A1F5NF19"/>
<dbReference type="Proteomes" id="UP000176547">
    <property type="component" value="Unassembled WGS sequence"/>
</dbReference>
<feature type="domain" description="Cytidyltransferase-like" evidence="3">
    <location>
        <begin position="6"/>
        <end position="129"/>
    </location>
</feature>
<evidence type="ECO:0000313" key="4">
    <source>
        <dbReference type="EMBL" id="OGE76281.1"/>
    </source>
</evidence>
<dbReference type="EMBL" id="MFEG01000013">
    <property type="protein sequence ID" value="OGE76281.1"/>
    <property type="molecule type" value="Genomic_DNA"/>
</dbReference>
<accession>A0A1F5NF19</accession>
<evidence type="ECO:0000256" key="1">
    <source>
        <dbReference type="ARBA" id="ARBA00022679"/>
    </source>
</evidence>
<protein>
    <recommendedName>
        <fullName evidence="3">Cytidyltransferase-like domain-containing protein</fullName>
    </recommendedName>
</protein>
<dbReference type="Gene3D" id="3.40.50.620">
    <property type="entry name" value="HUPs"/>
    <property type="match status" value="1"/>
</dbReference>
<gene>
    <name evidence="4" type="ORF">A3K06_03910</name>
</gene>
<dbReference type="SUPFAM" id="SSF52374">
    <property type="entry name" value="Nucleotidylyl transferase"/>
    <property type="match status" value="1"/>
</dbReference>
<dbReference type="InterPro" id="IPR050385">
    <property type="entry name" value="Archaeal_FAD_synthase"/>
</dbReference>
<comment type="caution">
    <text evidence="4">The sequence shown here is derived from an EMBL/GenBank/DDBJ whole genome shotgun (WGS) entry which is preliminary data.</text>
</comment>
<name>A0A1F5NF19_9BACT</name>
<evidence type="ECO:0000256" key="2">
    <source>
        <dbReference type="ARBA" id="ARBA00022695"/>
    </source>
</evidence>
<reference evidence="4 5" key="1">
    <citation type="journal article" date="2016" name="Nat. Commun.">
        <title>Thousands of microbial genomes shed light on interconnected biogeochemical processes in an aquifer system.</title>
        <authorList>
            <person name="Anantharaman K."/>
            <person name="Brown C.T."/>
            <person name="Hug L.A."/>
            <person name="Sharon I."/>
            <person name="Castelle C.J."/>
            <person name="Probst A.J."/>
            <person name="Thomas B.C."/>
            <person name="Singh A."/>
            <person name="Wilkins M.J."/>
            <person name="Karaoz U."/>
            <person name="Brodie E.L."/>
            <person name="Williams K.H."/>
            <person name="Hubbard S.S."/>
            <person name="Banfield J.F."/>
        </authorList>
    </citation>
    <scope>NUCLEOTIDE SEQUENCE [LARGE SCALE GENOMIC DNA]</scope>
</reference>
<sequence>MKRVLVFGTFDVIHPGHISFLRQAKKYGDFLIVSLAREKFVLKIKGHSARHSEAERRQLLESLKIVDKVVFGSKIDYLRHIANIKPSVIVLGYDQSAFTEKLREKLAERGLRVKIVRAKAYKPHLYKTSRLVSF</sequence>
<dbReference type="PANTHER" id="PTHR43793:SF1">
    <property type="entry name" value="FAD SYNTHASE"/>
    <property type="match status" value="1"/>
</dbReference>
<dbReference type="InterPro" id="IPR004821">
    <property type="entry name" value="Cyt_trans-like"/>
</dbReference>
<dbReference type="Pfam" id="PF01467">
    <property type="entry name" value="CTP_transf_like"/>
    <property type="match status" value="1"/>
</dbReference>
<dbReference type="NCBIfam" id="TIGR00125">
    <property type="entry name" value="cyt_tran_rel"/>
    <property type="match status" value="1"/>
</dbReference>
<dbReference type="PANTHER" id="PTHR43793">
    <property type="entry name" value="FAD SYNTHASE"/>
    <property type="match status" value="1"/>
</dbReference>
<dbReference type="InterPro" id="IPR014729">
    <property type="entry name" value="Rossmann-like_a/b/a_fold"/>
</dbReference>
<proteinExistence type="predicted"/>
<keyword evidence="1" id="KW-0808">Transferase</keyword>
<evidence type="ECO:0000313" key="5">
    <source>
        <dbReference type="Proteomes" id="UP000176547"/>
    </source>
</evidence>